<reference evidence="1" key="1">
    <citation type="submission" date="2020-11" db="EMBL/GenBank/DDBJ databases">
        <title>Nocardioides sp. nov., isolated from Soil of Cynanchum wilfordii Hemsley rhizosphere.</title>
        <authorList>
            <person name="Lee J.-S."/>
            <person name="Suh M.K."/>
            <person name="Kim J.-S."/>
        </authorList>
    </citation>
    <scope>NUCLEOTIDE SEQUENCE</scope>
    <source>
        <strain evidence="1">KCTC 19275</strain>
    </source>
</reference>
<evidence type="ECO:0000313" key="2">
    <source>
        <dbReference type="Proteomes" id="UP000640489"/>
    </source>
</evidence>
<dbReference type="InterPro" id="IPR047681">
    <property type="entry name" value="PPA1309-like"/>
</dbReference>
<evidence type="ECO:0000313" key="1">
    <source>
        <dbReference type="EMBL" id="MBF4762801.1"/>
    </source>
</evidence>
<keyword evidence="2" id="KW-1185">Reference proteome</keyword>
<protein>
    <submittedName>
        <fullName evidence="1">Uncharacterized protein</fullName>
    </submittedName>
</protein>
<comment type="caution">
    <text evidence="1">The sequence shown here is derived from an EMBL/GenBank/DDBJ whole genome shotgun (WGS) entry which is preliminary data.</text>
</comment>
<name>A0A930VDX3_9ACTN</name>
<gene>
    <name evidence="1" type="ORF">ISU07_06655</name>
</gene>
<dbReference type="NCBIfam" id="NF040618">
    <property type="entry name" value="PPA1309_fam"/>
    <property type="match status" value="1"/>
</dbReference>
<sequence length="194" mass="20329">MSSAGHLEESLDGVDPALAAAVLEIESHIATGGWDQPARLYALVPTAELVEREPALAHAMGLDEAAEEGSFTPVEQDSIADADLERQLATIAWPPGVAGCAAVVERLVLPPEAEQAVLDDPDSAAAYARQHPDRQDVRIVAGATRAGATYCALRLRGADDDQSVLTGADLVPGLLALLRETLEDDEHAPGEDLP</sequence>
<dbReference type="RefSeq" id="WP_194705975.1">
    <property type="nucleotide sequence ID" value="NZ_JADKPN010000002.1"/>
</dbReference>
<dbReference type="AlphaFoldDB" id="A0A930VDX3"/>
<dbReference type="EMBL" id="JADKPN010000002">
    <property type="protein sequence ID" value="MBF4762801.1"/>
    <property type="molecule type" value="Genomic_DNA"/>
</dbReference>
<dbReference type="Proteomes" id="UP000640489">
    <property type="component" value="Unassembled WGS sequence"/>
</dbReference>
<proteinExistence type="predicted"/>
<organism evidence="1 2">
    <name type="scientific">Nocardioides islandensis</name>
    <dbReference type="NCBI Taxonomy" id="433663"/>
    <lineage>
        <taxon>Bacteria</taxon>
        <taxon>Bacillati</taxon>
        <taxon>Actinomycetota</taxon>
        <taxon>Actinomycetes</taxon>
        <taxon>Propionibacteriales</taxon>
        <taxon>Nocardioidaceae</taxon>
        <taxon>Nocardioides</taxon>
    </lineage>
</organism>
<accession>A0A930VDX3</accession>